<feature type="binding site" evidence="8">
    <location>
        <position position="29"/>
    </location>
    <ligand>
        <name>[4Fe-4S] cluster</name>
        <dbReference type="ChEBI" id="CHEBI:49883"/>
        <note>4Fe-4S-S-AdoMet</note>
    </ligand>
</feature>
<evidence type="ECO:0000256" key="6">
    <source>
        <dbReference type="ARBA" id="ARBA00023014"/>
    </source>
</evidence>
<evidence type="ECO:0000313" key="11">
    <source>
        <dbReference type="EMBL" id="ADL24911.1"/>
    </source>
</evidence>
<dbReference type="SFLD" id="SFLDS00029">
    <property type="entry name" value="Radical_SAM"/>
    <property type="match status" value="1"/>
</dbReference>
<comment type="caution">
    <text evidence="8">Lacks conserved residue(s) required for the propagation of feature annotation.</text>
</comment>
<dbReference type="GO" id="GO:0016840">
    <property type="term" value="F:carbon-nitrogen lyase activity"/>
    <property type="evidence" value="ECO:0007669"/>
    <property type="project" value="UniProtKB-UniRule"/>
</dbReference>
<reference evidence="12" key="2">
    <citation type="submission" date="2010-08" db="EMBL/GenBank/DDBJ databases">
        <title>Complete sequence of Fibrobacter succinogenes subsp. succinogenes S85.</title>
        <authorList>
            <person name="Durkin A.S."/>
            <person name="Nelson K.E."/>
            <person name="Morrison M."/>
            <person name="Forsberg C.W."/>
            <person name="Wilson D.B."/>
            <person name="Russell J.B."/>
            <person name="Cann I.K.O."/>
            <person name="Mackie R.I."/>
            <person name="White B.A."/>
        </authorList>
    </citation>
    <scope>NUCLEOTIDE SEQUENCE [LARGE SCALE GENOMIC DNA]</scope>
    <source>
        <strain evidence="12">ATCC 19169 / S85</strain>
    </source>
</reference>
<dbReference type="PANTHER" id="PTHR42836">
    <property type="entry name" value="7-CARBOXY-7-DEAZAGUANINE SYNTHASE"/>
    <property type="match status" value="1"/>
</dbReference>
<keyword evidence="13" id="KW-1185">Reference proteome</keyword>
<feature type="binding site" evidence="8">
    <location>
        <position position="36"/>
    </location>
    <ligand>
        <name>[4Fe-4S] cluster</name>
        <dbReference type="ChEBI" id="CHEBI:49883"/>
        <note>4Fe-4S-S-AdoMet</note>
    </ligand>
</feature>
<dbReference type="PATRIC" id="fig|59374.8.peg.208"/>
<feature type="binding site" evidence="8">
    <location>
        <begin position="10"/>
        <end position="12"/>
    </location>
    <ligand>
        <name>substrate</name>
    </ligand>
</feature>
<dbReference type="eggNOG" id="COG0602">
    <property type="taxonomic scope" value="Bacteria"/>
</dbReference>
<comment type="pathway">
    <text evidence="8">Purine metabolism; 7-cyano-7-deazaguanine biosynthesis.</text>
</comment>
<dbReference type="KEGG" id="fsu:Fisuc_2951"/>
<reference evidence="10 13" key="1">
    <citation type="submission" date="2009-10" db="EMBL/GenBank/DDBJ databases">
        <title>Complete sequence of Fibrobacter succinogenes subsp. succinogenes S85.</title>
        <authorList>
            <consortium name="US DOE Joint Genome Institute"/>
            <person name="Lucas S."/>
            <person name="Copeland A."/>
            <person name="Lapidus A."/>
            <person name="Glavina del Rio T."/>
            <person name="Tice H."/>
            <person name="Bruce D."/>
            <person name="Goodwin L."/>
            <person name="Pitluck S."/>
            <person name="Chertkov O."/>
            <person name="Detter J.C."/>
            <person name="Han C."/>
            <person name="Tapia R."/>
            <person name="Larimer F."/>
            <person name="Land M."/>
            <person name="Hauser L."/>
            <person name="Kyrpides N."/>
            <person name="Mikhailova N."/>
            <person name="Weimer P.J."/>
            <person name="Stevenson D.M."/>
            <person name="Boyum J."/>
            <person name="Brumm P.I."/>
            <person name="Mead D."/>
        </authorList>
    </citation>
    <scope>NUCLEOTIDE SEQUENCE [LARGE SCALE GENOMIC DNA]</scope>
    <source>
        <strain evidence="13">ATCC 19169 / S85</strain>
        <strain evidence="10">S85</strain>
    </source>
</reference>
<evidence type="ECO:0000256" key="8">
    <source>
        <dbReference type="HAMAP-Rule" id="MF_00917"/>
    </source>
</evidence>
<dbReference type="PANTHER" id="PTHR42836:SF1">
    <property type="entry name" value="7-CARBOXY-7-DEAZAGUANINE SYNTHASE"/>
    <property type="match status" value="1"/>
</dbReference>
<comment type="similarity">
    <text evidence="8">Belongs to the radical SAM superfamily. 7-carboxy-7-deazaguanine synthase family.</text>
</comment>
<evidence type="ECO:0000313" key="12">
    <source>
        <dbReference type="Proteomes" id="UP000000517"/>
    </source>
</evidence>
<evidence type="ECO:0000259" key="9">
    <source>
        <dbReference type="PROSITE" id="PS51918"/>
    </source>
</evidence>
<keyword evidence="8" id="KW-0671">Queuosine biosynthesis</keyword>
<dbReference type="OrthoDB" id="9792276at2"/>
<keyword evidence="3 8" id="KW-0479">Metal-binding</keyword>
<dbReference type="SFLD" id="SFLDG01067">
    <property type="entry name" value="SPASM/twitch_domain_containing"/>
    <property type="match status" value="1"/>
</dbReference>
<proteinExistence type="inferred from homology"/>
<dbReference type="InterPro" id="IPR024924">
    <property type="entry name" value="7-CO-7-deazaguanine_synth-like"/>
</dbReference>
<sequence>MKVCEIFKSIEGEGIRMGQAAVFVRLHGCNLRCSYCDSMYAVEGPDFKQMSVGEVLAAVEMYRNESGVKCVTLTGGEPLIHEGVGELLTAFSDAGFEVNIETNGTVPCKWQLPGLFYTMDWKCKSSGMSARMKMENIISLGKNDVLKFVVGSVEDLQEAEGVVARLSLTSPDNMPHIFISPVWGELTNEQIVNWMVGSKVMTQNNARFQVQLHKIVWDPDMRGV</sequence>
<evidence type="ECO:0000256" key="2">
    <source>
        <dbReference type="ARBA" id="ARBA00022691"/>
    </source>
</evidence>
<dbReference type="InterPro" id="IPR013785">
    <property type="entry name" value="Aldolase_TIM"/>
</dbReference>
<feature type="domain" description="Radical SAM core" evidence="9">
    <location>
        <begin position="16"/>
        <end position="219"/>
    </location>
</feature>
<dbReference type="Proteomes" id="UP000001497">
    <property type="component" value="Chromosome"/>
</dbReference>
<feature type="binding site" evidence="8">
    <location>
        <begin position="35"/>
        <end position="37"/>
    </location>
    <ligand>
        <name>S-adenosyl-L-methionine</name>
        <dbReference type="ChEBI" id="CHEBI:59789"/>
    </ligand>
</feature>
<evidence type="ECO:0000256" key="7">
    <source>
        <dbReference type="ARBA" id="ARBA00023239"/>
    </source>
</evidence>
<dbReference type="PIRSF" id="PIRSF000370">
    <property type="entry name" value="QueE"/>
    <property type="match status" value="1"/>
</dbReference>
<dbReference type="InterPro" id="IPR058240">
    <property type="entry name" value="rSAM_sf"/>
</dbReference>
<feature type="binding site" evidence="8">
    <location>
        <position position="74"/>
    </location>
    <ligand>
        <name>substrate</name>
    </ligand>
</feature>
<comment type="cofactor">
    <cofactor evidence="8">
        <name>Mg(2+)</name>
        <dbReference type="ChEBI" id="CHEBI:18420"/>
    </cofactor>
</comment>
<evidence type="ECO:0000256" key="4">
    <source>
        <dbReference type="ARBA" id="ARBA00022842"/>
    </source>
</evidence>
<dbReference type="HAMAP" id="MF_00917">
    <property type="entry name" value="QueE"/>
    <property type="match status" value="1"/>
</dbReference>
<name>C9RPJ9_FIBSS</name>
<dbReference type="InterPro" id="IPR007197">
    <property type="entry name" value="rSAM"/>
</dbReference>
<dbReference type="GO" id="GO:1904047">
    <property type="term" value="F:S-adenosyl-L-methionine binding"/>
    <property type="evidence" value="ECO:0007669"/>
    <property type="project" value="UniProtKB-UniRule"/>
</dbReference>
<organism evidence="11 12">
    <name type="scientific">Fibrobacter succinogenes (strain ATCC 19169 / S85)</name>
    <dbReference type="NCBI Taxonomy" id="59374"/>
    <lineage>
        <taxon>Bacteria</taxon>
        <taxon>Pseudomonadati</taxon>
        <taxon>Fibrobacterota</taxon>
        <taxon>Fibrobacteria</taxon>
        <taxon>Fibrobacterales</taxon>
        <taxon>Fibrobacteraceae</taxon>
        <taxon>Fibrobacter</taxon>
    </lineage>
</organism>
<keyword evidence="1 8" id="KW-0004">4Fe-4S</keyword>
<evidence type="ECO:0000256" key="5">
    <source>
        <dbReference type="ARBA" id="ARBA00023004"/>
    </source>
</evidence>
<dbReference type="RefSeq" id="WP_014545056.1">
    <property type="nucleotide sequence ID" value="NC_013410.1"/>
</dbReference>
<keyword evidence="7 8" id="KW-0456">Lyase</keyword>
<keyword evidence="5 8" id="KW-0408">Iron</keyword>
<evidence type="ECO:0000256" key="1">
    <source>
        <dbReference type="ARBA" id="ARBA00022485"/>
    </source>
</evidence>
<dbReference type="KEGG" id="fsc:FSU_0216"/>
<feature type="binding site" evidence="8">
    <location>
        <position position="76"/>
    </location>
    <ligand>
        <name>S-adenosyl-L-methionine</name>
        <dbReference type="ChEBI" id="CHEBI:59789"/>
    </ligand>
</feature>
<comment type="subunit">
    <text evidence="8">Homodimer.</text>
</comment>
<dbReference type="CDD" id="cd01335">
    <property type="entry name" value="Radical_SAM"/>
    <property type="match status" value="1"/>
</dbReference>
<accession>C9RPJ9</accession>
<dbReference type="Proteomes" id="UP000000517">
    <property type="component" value="Chromosome"/>
</dbReference>
<dbReference type="UniPathway" id="UPA00391"/>
<evidence type="ECO:0000313" key="10">
    <source>
        <dbReference type="EMBL" id="ACX76531.1"/>
    </source>
</evidence>
<evidence type="ECO:0000256" key="3">
    <source>
        <dbReference type="ARBA" id="ARBA00022723"/>
    </source>
</evidence>
<dbReference type="EC" id="4.3.99.3" evidence="8"/>
<dbReference type="SUPFAM" id="SSF102114">
    <property type="entry name" value="Radical SAM enzymes"/>
    <property type="match status" value="1"/>
</dbReference>
<feature type="binding site" evidence="8">
    <location>
        <position position="38"/>
    </location>
    <ligand>
        <name>Mg(2+)</name>
        <dbReference type="ChEBI" id="CHEBI:18420"/>
    </ligand>
</feature>
<dbReference type="STRING" id="59374.FSU_0216"/>
<dbReference type="Pfam" id="PF04055">
    <property type="entry name" value="Radical_SAM"/>
    <property type="match status" value="1"/>
</dbReference>
<keyword evidence="4 8" id="KW-0460">Magnesium</keyword>
<comment type="catalytic activity">
    <reaction evidence="8">
        <text>6-carboxy-5,6,7,8-tetrahydropterin + H(+) = 7-carboxy-7-carbaguanine + NH4(+)</text>
        <dbReference type="Rhea" id="RHEA:27974"/>
        <dbReference type="ChEBI" id="CHEBI:15378"/>
        <dbReference type="ChEBI" id="CHEBI:28938"/>
        <dbReference type="ChEBI" id="CHEBI:61032"/>
        <dbReference type="ChEBI" id="CHEBI:61036"/>
        <dbReference type="EC" id="4.3.99.3"/>
    </reaction>
</comment>
<dbReference type="Gene3D" id="3.20.20.70">
    <property type="entry name" value="Aldolase class I"/>
    <property type="match status" value="1"/>
</dbReference>
<protein>
    <recommendedName>
        <fullName evidence="8">7-carboxy-7-deazaguanine synthase</fullName>
        <shortName evidence="8">CDG synthase</shortName>
        <ecNumber evidence="8">4.3.99.3</ecNumber>
    </recommendedName>
    <alternativeName>
        <fullName evidence="8">Queuosine biosynthesis protein QueE</fullName>
    </alternativeName>
</protein>
<dbReference type="HOGENOM" id="CLU_066739_2_0_0"/>
<dbReference type="EMBL" id="CP001792">
    <property type="protein sequence ID" value="ACX76531.1"/>
    <property type="molecule type" value="Genomic_DNA"/>
</dbReference>
<feature type="binding site" evidence="8">
    <location>
        <position position="33"/>
    </location>
    <ligand>
        <name>[4Fe-4S] cluster</name>
        <dbReference type="ChEBI" id="CHEBI:49883"/>
        <note>4Fe-4S-S-AdoMet</note>
    </ligand>
</feature>
<reference evidence="11" key="3">
    <citation type="submission" date="2010-08" db="EMBL/GenBank/DDBJ databases">
        <authorList>
            <person name="Durkin A.S."/>
            <person name="Nelson K.E."/>
            <person name="Morrison M."/>
            <person name="Forsberg C.W."/>
            <person name="Wilson D.B."/>
            <person name="Russell J.B."/>
            <person name="Cann I.K.O."/>
            <person name="Mackie R.I."/>
            <person name="White B.A."/>
        </authorList>
    </citation>
    <scope>NUCLEOTIDE SEQUENCE</scope>
    <source>
        <strain evidence="11">S85</strain>
    </source>
</reference>
<gene>
    <name evidence="8" type="primary">queE</name>
    <name evidence="10" type="ordered locus">Fisuc_2951</name>
    <name evidence="11" type="ordered locus">FSU_0216</name>
</gene>
<dbReference type="AlphaFoldDB" id="C9RPJ9"/>
<dbReference type="GO" id="GO:0000287">
    <property type="term" value="F:magnesium ion binding"/>
    <property type="evidence" value="ECO:0007669"/>
    <property type="project" value="UniProtKB-UniRule"/>
</dbReference>
<keyword evidence="6 8" id="KW-0411">Iron-sulfur</keyword>
<comment type="cofactor">
    <cofactor evidence="8">
        <name>[4Fe-4S] cluster</name>
        <dbReference type="ChEBI" id="CHEBI:49883"/>
    </cofactor>
    <text evidence="8">Binds 1 [4Fe-4S] cluster. The cluster is coordinated with 3 cysteines and an exchangeable S-adenosyl-L-methionine.</text>
</comment>
<feature type="binding site" evidence="8">
    <location>
        <position position="25"/>
    </location>
    <ligand>
        <name>substrate</name>
    </ligand>
</feature>
<dbReference type="GO" id="GO:0051539">
    <property type="term" value="F:4 iron, 4 sulfur cluster binding"/>
    <property type="evidence" value="ECO:0007669"/>
    <property type="project" value="UniProtKB-UniRule"/>
</dbReference>
<comment type="function">
    <text evidence="8">Catalyzes the complex heterocyclic radical-mediated conversion of 6-carboxy-5,6,7,8-tetrahydropterin (CPH4) to 7-carboxy-7-deazaguanine (CDG), a step common to the biosynthetic pathways of all 7-deazapurine-containing compounds.</text>
</comment>
<dbReference type="GO" id="GO:0008616">
    <property type="term" value="P:tRNA queuosine(34) biosynthetic process"/>
    <property type="evidence" value="ECO:0007669"/>
    <property type="project" value="UniProtKB-UniRule"/>
</dbReference>
<dbReference type="PROSITE" id="PS51918">
    <property type="entry name" value="RADICAL_SAM"/>
    <property type="match status" value="1"/>
</dbReference>
<dbReference type="EMBL" id="CP002158">
    <property type="protein sequence ID" value="ADL24911.1"/>
    <property type="molecule type" value="Genomic_DNA"/>
</dbReference>
<comment type="cofactor">
    <cofactor evidence="8">
        <name>S-adenosyl-L-methionine</name>
        <dbReference type="ChEBI" id="CHEBI:59789"/>
    </cofactor>
    <text evidence="8">Binds 1 S-adenosyl-L-methionine per subunit.</text>
</comment>
<keyword evidence="2 8" id="KW-0949">S-adenosyl-L-methionine</keyword>
<evidence type="ECO:0000313" key="13">
    <source>
        <dbReference type="Proteomes" id="UP000001497"/>
    </source>
</evidence>